<reference evidence="3 6" key="2">
    <citation type="submission" date="2018-08" db="EMBL/GenBank/DDBJ databases">
        <title>A genome reference for cultivated species of the human gut microbiota.</title>
        <authorList>
            <person name="Zou Y."/>
            <person name="Xue W."/>
            <person name="Luo G."/>
        </authorList>
    </citation>
    <scope>NUCLEOTIDE SEQUENCE [LARGE SCALE GENOMIC DNA]</scope>
    <source>
        <strain evidence="3 6">AF14-23</strain>
    </source>
</reference>
<dbReference type="Proteomes" id="UP000409147">
    <property type="component" value="Unassembled WGS sequence"/>
</dbReference>
<sequence length="289" mass="31079">MKKSSKVMLLTAAVVGVVGIGMSIGGVAMGATIAGLNLSKYGFDGIVKQTAKYISLDDKDDWEQDWDEITQLEPVETDNDKEIFETAPISDLKLSLSGDELKFRSYDGDKLRIEVSGSKKDKIRIGTEDDSLILETTGRTRDREITVSYPKNVRFKETSIEVAAGTVTMCDEFRTDDLDVSVAAGEFTNTGKIRAASDTTIAVGTGNVELSELDINNLEVDCGIGNVDLGILGKEADYNYQISCSAGNVDIGDSSYSGVGHNKNITNPNAKGNMNLDCGVGNITVDFEK</sequence>
<keyword evidence="7" id="KW-1185">Reference proteome</keyword>
<dbReference type="GeneID" id="79804951"/>
<evidence type="ECO:0000259" key="1">
    <source>
        <dbReference type="Pfam" id="PF13349"/>
    </source>
</evidence>
<name>A0A174C5Z6_9FIRM</name>
<feature type="domain" description="DUF4097" evidence="1">
    <location>
        <begin position="89"/>
        <end position="283"/>
    </location>
</feature>
<dbReference type="EMBL" id="CABHNB010000038">
    <property type="protein sequence ID" value="VUX16730.1"/>
    <property type="molecule type" value="Genomic_DNA"/>
</dbReference>
<gene>
    <name evidence="3" type="ORF">DWW07_09650</name>
    <name evidence="2" type="ORF">ERS852394_01456</name>
    <name evidence="4" type="ORF">ROSSTS7063_02648</name>
</gene>
<evidence type="ECO:0000313" key="2">
    <source>
        <dbReference type="EMBL" id="CUO08564.1"/>
    </source>
</evidence>
<dbReference type="Proteomes" id="UP000265828">
    <property type="component" value="Unassembled WGS sequence"/>
</dbReference>
<dbReference type="Gene3D" id="2.160.20.120">
    <property type="match status" value="1"/>
</dbReference>
<evidence type="ECO:0000313" key="7">
    <source>
        <dbReference type="Proteomes" id="UP000409147"/>
    </source>
</evidence>
<evidence type="ECO:0000313" key="5">
    <source>
        <dbReference type="Proteomes" id="UP000095409"/>
    </source>
</evidence>
<accession>A0A174C5Z6</accession>
<organism evidence="2 5">
    <name type="scientific">Blautia obeum</name>
    <dbReference type="NCBI Taxonomy" id="40520"/>
    <lineage>
        <taxon>Bacteria</taxon>
        <taxon>Bacillati</taxon>
        <taxon>Bacillota</taxon>
        <taxon>Clostridia</taxon>
        <taxon>Lachnospirales</taxon>
        <taxon>Lachnospiraceae</taxon>
        <taxon>Blautia</taxon>
    </lineage>
</organism>
<dbReference type="EMBL" id="CYZD01000005">
    <property type="protein sequence ID" value="CUO08564.1"/>
    <property type="molecule type" value="Genomic_DNA"/>
</dbReference>
<dbReference type="EMBL" id="QRZI01000006">
    <property type="protein sequence ID" value="RGV63375.1"/>
    <property type="molecule type" value="Genomic_DNA"/>
</dbReference>
<evidence type="ECO:0000313" key="6">
    <source>
        <dbReference type="Proteomes" id="UP000265828"/>
    </source>
</evidence>
<reference evidence="2 5" key="1">
    <citation type="submission" date="2015-09" db="EMBL/GenBank/DDBJ databases">
        <authorList>
            <consortium name="Pathogen Informatics"/>
        </authorList>
    </citation>
    <scope>NUCLEOTIDE SEQUENCE [LARGE SCALE GENOMIC DNA]</scope>
    <source>
        <strain evidence="2 5">2789STDY5608837</strain>
    </source>
</reference>
<proteinExistence type="predicted"/>
<dbReference type="Proteomes" id="UP000095409">
    <property type="component" value="Unassembled WGS sequence"/>
</dbReference>
<reference evidence="4 7" key="3">
    <citation type="submission" date="2019-07" db="EMBL/GenBank/DDBJ databases">
        <authorList>
            <person name="Hibberd C M."/>
            <person name="Gehrig L. J."/>
            <person name="Chang H.-W."/>
            <person name="Venkatesh S."/>
        </authorList>
    </citation>
    <scope>NUCLEOTIDE SEQUENCE [LARGE SCALE GENOMIC DNA]</scope>
    <source>
        <strain evidence="4">Ruminococcus_obeum_SSTS_Bg7063</strain>
    </source>
</reference>
<dbReference type="Pfam" id="PF13349">
    <property type="entry name" value="DUF4097"/>
    <property type="match status" value="1"/>
</dbReference>
<dbReference type="RefSeq" id="WP_005424941.1">
    <property type="nucleotide sequence ID" value="NZ_CABHNB010000038.1"/>
</dbReference>
<dbReference type="AlphaFoldDB" id="A0A174C5Z6"/>
<evidence type="ECO:0000313" key="4">
    <source>
        <dbReference type="EMBL" id="VUX16730.1"/>
    </source>
</evidence>
<dbReference type="InterPro" id="IPR025164">
    <property type="entry name" value="Toastrack_DUF4097"/>
</dbReference>
<evidence type="ECO:0000313" key="3">
    <source>
        <dbReference type="EMBL" id="RGV63375.1"/>
    </source>
</evidence>
<protein>
    <recommendedName>
        <fullName evidence="1">DUF4097 domain-containing protein</fullName>
    </recommendedName>
</protein>